<dbReference type="Proteomes" id="UP000801492">
    <property type="component" value="Unassembled WGS sequence"/>
</dbReference>
<keyword evidence="4" id="KW-1185">Reference proteome</keyword>
<name>A0A8K0CZR4_IGNLU</name>
<evidence type="ECO:0000313" key="4">
    <source>
        <dbReference type="Proteomes" id="UP000801492"/>
    </source>
</evidence>
<dbReference type="InterPro" id="IPR007129">
    <property type="entry name" value="Ubiqinol_cyt_c_chaperone_CPB3"/>
</dbReference>
<comment type="caution">
    <text evidence="3">The sequence shown here is derived from an EMBL/GenBank/DDBJ whole genome shotgun (WGS) entry which is preliminary data.</text>
</comment>
<dbReference type="GO" id="GO:0005739">
    <property type="term" value="C:mitochondrion"/>
    <property type="evidence" value="ECO:0007669"/>
    <property type="project" value="TreeGrafter"/>
</dbReference>
<comment type="similarity">
    <text evidence="1">Belongs to the CBP3 family.</text>
</comment>
<evidence type="ECO:0000256" key="1">
    <source>
        <dbReference type="ARBA" id="ARBA00006407"/>
    </source>
</evidence>
<reference evidence="3" key="1">
    <citation type="submission" date="2019-08" db="EMBL/GenBank/DDBJ databases">
        <title>The genome of the North American firefly Photinus pyralis.</title>
        <authorList>
            <consortium name="Photinus pyralis genome working group"/>
            <person name="Fallon T.R."/>
            <person name="Sander Lower S.E."/>
            <person name="Weng J.-K."/>
        </authorList>
    </citation>
    <scope>NUCLEOTIDE SEQUENCE</scope>
    <source>
        <strain evidence="3">TRF0915ILg1</strain>
        <tissue evidence="3">Whole body</tissue>
    </source>
</reference>
<sequence>MNNLRRIVYFSKLMSKRNAISHRSAIPCCNIIVKHYASSFEVKTIPQTPSKKLMTKLLDKVSFLSISKNRLKVTGYLLYESIADNINYPEIFQKLNLPDTFYSWFVITELYIWMVMVRYMAEGEEGRQVRNRIVEALWGDCNHRVKKLGAANPGGVRMQVSELSEQLNAALIAYDEGLQSDDVVLAGALWRRLYQQQTVDPEHLDSLVKYIRRQIKLLDSMTKYELFEERCIKWEPFNI</sequence>
<organism evidence="3 4">
    <name type="scientific">Ignelater luminosus</name>
    <name type="common">Cucubano</name>
    <name type="synonym">Pyrophorus luminosus</name>
    <dbReference type="NCBI Taxonomy" id="2038154"/>
    <lineage>
        <taxon>Eukaryota</taxon>
        <taxon>Metazoa</taxon>
        <taxon>Ecdysozoa</taxon>
        <taxon>Arthropoda</taxon>
        <taxon>Hexapoda</taxon>
        <taxon>Insecta</taxon>
        <taxon>Pterygota</taxon>
        <taxon>Neoptera</taxon>
        <taxon>Endopterygota</taxon>
        <taxon>Coleoptera</taxon>
        <taxon>Polyphaga</taxon>
        <taxon>Elateriformia</taxon>
        <taxon>Elateroidea</taxon>
        <taxon>Elateridae</taxon>
        <taxon>Agrypninae</taxon>
        <taxon>Pyrophorini</taxon>
        <taxon>Ignelater</taxon>
    </lineage>
</organism>
<protein>
    <recommendedName>
        <fullName evidence="2">Ubiquinol-cytochrome c chaperone domain-containing protein</fullName>
    </recommendedName>
</protein>
<dbReference type="EMBL" id="VTPC01006943">
    <property type="protein sequence ID" value="KAF2894531.1"/>
    <property type="molecule type" value="Genomic_DNA"/>
</dbReference>
<proteinExistence type="inferred from homology"/>
<dbReference type="PANTHER" id="PTHR12184:SF1">
    <property type="entry name" value="UBIQUINOL-CYTOCHROME-C REDUCTASE COMPLEX ASSEMBLY FACTOR 1"/>
    <property type="match status" value="1"/>
</dbReference>
<accession>A0A8K0CZR4</accession>
<feature type="domain" description="Ubiquinol-cytochrome c chaperone" evidence="2">
    <location>
        <begin position="93"/>
        <end position="230"/>
    </location>
</feature>
<evidence type="ECO:0000259" key="2">
    <source>
        <dbReference type="Pfam" id="PF03981"/>
    </source>
</evidence>
<gene>
    <name evidence="3" type="ORF">ILUMI_11659</name>
</gene>
<dbReference type="PANTHER" id="PTHR12184">
    <property type="entry name" value="UBIQUINOL-CYTOCHROME C REDUCTASE COMPLEX ASSEMBLY FACTOR 1 FAMILY MEMBER"/>
    <property type="match status" value="1"/>
</dbReference>
<dbReference type="Pfam" id="PF03981">
    <property type="entry name" value="Ubiq_cyt_C_chap"/>
    <property type="match status" value="1"/>
</dbReference>
<dbReference type="InterPro" id="IPR021150">
    <property type="entry name" value="Ubiq_cyt_c_chap"/>
</dbReference>
<evidence type="ECO:0000313" key="3">
    <source>
        <dbReference type="EMBL" id="KAF2894531.1"/>
    </source>
</evidence>
<dbReference type="AlphaFoldDB" id="A0A8K0CZR4"/>
<dbReference type="OrthoDB" id="4007at2759"/>
<dbReference type="GO" id="GO:0034551">
    <property type="term" value="P:mitochondrial respiratory chain complex III assembly"/>
    <property type="evidence" value="ECO:0007669"/>
    <property type="project" value="TreeGrafter"/>
</dbReference>